<accession>A0A9D4M1A0</accession>
<dbReference type="Proteomes" id="UP000828390">
    <property type="component" value="Unassembled WGS sequence"/>
</dbReference>
<comment type="caution">
    <text evidence="1">The sequence shown here is derived from an EMBL/GenBank/DDBJ whole genome shotgun (WGS) entry which is preliminary data.</text>
</comment>
<evidence type="ECO:0000313" key="2">
    <source>
        <dbReference type="Proteomes" id="UP000828390"/>
    </source>
</evidence>
<name>A0A9D4M1A0_DREPO</name>
<organism evidence="1 2">
    <name type="scientific">Dreissena polymorpha</name>
    <name type="common">Zebra mussel</name>
    <name type="synonym">Mytilus polymorpha</name>
    <dbReference type="NCBI Taxonomy" id="45954"/>
    <lineage>
        <taxon>Eukaryota</taxon>
        <taxon>Metazoa</taxon>
        <taxon>Spiralia</taxon>
        <taxon>Lophotrochozoa</taxon>
        <taxon>Mollusca</taxon>
        <taxon>Bivalvia</taxon>
        <taxon>Autobranchia</taxon>
        <taxon>Heteroconchia</taxon>
        <taxon>Euheterodonta</taxon>
        <taxon>Imparidentia</taxon>
        <taxon>Neoheterodontei</taxon>
        <taxon>Myida</taxon>
        <taxon>Dreissenoidea</taxon>
        <taxon>Dreissenidae</taxon>
        <taxon>Dreissena</taxon>
    </lineage>
</organism>
<reference evidence="1" key="1">
    <citation type="journal article" date="2019" name="bioRxiv">
        <title>The Genome of the Zebra Mussel, Dreissena polymorpha: A Resource for Invasive Species Research.</title>
        <authorList>
            <person name="McCartney M.A."/>
            <person name="Auch B."/>
            <person name="Kono T."/>
            <person name="Mallez S."/>
            <person name="Zhang Y."/>
            <person name="Obille A."/>
            <person name="Becker A."/>
            <person name="Abrahante J.E."/>
            <person name="Garbe J."/>
            <person name="Badalamenti J.P."/>
            <person name="Herman A."/>
            <person name="Mangelson H."/>
            <person name="Liachko I."/>
            <person name="Sullivan S."/>
            <person name="Sone E.D."/>
            <person name="Koren S."/>
            <person name="Silverstein K.A.T."/>
            <person name="Beckman K.B."/>
            <person name="Gohl D.M."/>
        </authorList>
    </citation>
    <scope>NUCLEOTIDE SEQUENCE</scope>
    <source>
        <strain evidence="1">Duluth1</strain>
        <tissue evidence="1">Whole animal</tissue>
    </source>
</reference>
<evidence type="ECO:0000313" key="1">
    <source>
        <dbReference type="EMBL" id="KAH3867771.1"/>
    </source>
</evidence>
<sequence length="155" mass="17124">MLMSHMLTKAQLAETRIYIYDFALPIVFLNSQTNRMDAKLLLVLMGIVKTASGAVSYGLIETELVHGETVKFCTYKGMRLLPTSDFVDYDACEKCQCGENGLSCQSVGTYVASAVRGTKCKNVKIACQTTWVLRSDTKRKCPKHLMPISITAVGK</sequence>
<dbReference type="AlphaFoldDB" id="A0A9D4M1A0"/>
<protein>
    <submittedName>
        <fullName evidence="1">Uncharacterized protein</fullName>
    </submittedName>
</protein>
<reference evidence="1" key="2">
    <citation type="submission" date="2020-11" db="EMBL/GenBank/DDBJ databases">
        <authorList>
            <person name="McCartney M.A."/>
            <person name="Auch B."/>
            <person name="Kono T."/>
            <person name="Mallez S."/>
            <person name="Becker A."/>
            <person name="Gohl D.M."/>
            <person name="Silverstein K.A.T."/>
            <person name="Koren S."/>
            <person name="Bechman K.B."/>
            <person name="Herman A."/>
            <person name="Abrahante J.E."/>
            <person name="Garbe J."/>
        </authorList>
    </citation>
    <scope>NUCLEOTIDE SEQUENCE</scope>
    <source>
        <strain evidence="1">Duluth1</strain>
        <tissue evidence="1">Whole animal</tissue>
    </source>
</reference>
<dbReference type="EMBL" id="JAIWYP010000002">
    <property type="protein sequence ID" value="KAH3867771.1"/>
    <property type="molecule type" value="Genomic_DNA"/>
</dbReference>
<keyword evidence="2" id="KW-1185">Reference proteome</keyword>
<proteinExistence type="predicted"/>
<gene>
    <name evidence="1" type="ORF">DPMN_030907</name>
</gene>
<dbReference type="Gene3D" id="2.60.40.1900">
    <property type="entry name" value="Beta-microseminoprotein (PSP94) domain"/>
    <property type="match status" value="1"/>
</dbReference>